<dbReference type="InterPro" id="IPR000701">
    <property type="entry name" value="SuccDH_FuR_B_TM-su"/>
</dbReference>
<dbReference type="VEuPathDB" id="FungiDB:yc1106_07558"/>
<gene>
    <name evidence="9" type="ORF">yc1106_07558</name>
</gene>
<accession>A0A9Q8ZF24</accession>
<feature type="transmembrane region" description="Helical" evidence="8">
    <location>
        <begin position="158"/>
        <end position="179"/>
    </location>
</feature>
<keyword evidence="2" id="KW-0349">Heme</keyword>
<sequence>MALIRIFQLGLRKAVVPGIRVQTVQSMVQRRIAADDVNRLATSQADAAKILAKQRINRPVSPHLTIYKPQITSIASGLNRITGVTLSAALYLFGFAYLAAPYTGWHLEAQAMVATVAAWPAAVKIGLKGFFAFPFFFHSFNGLRHLAWDLGIGFKNAHVIKTGWAAVGMTVVASLYYLVPT</sequence>
<dbReference type="PROSITE" id="PS01001">
    <property type="entry name" value="SDH_CYT_2"/>
    <property type="match status" value="1"/>
</dbReference>
<keyword evidence="4" id="KW-0479">Metal-binding</keyword>
<evidence type="ECO:0000313" key="9">
    <source>
        <dbReference type="EMBL" id="USP80284.1"/>
    </source>
</evidence>
<keyword evidence="3 8" id="KW-0812">Transmembrane</keyword>
<dbReference type="PANTHER" id="PTHR10978">
    <property type="entry name" value="SUCCINATE DEHYDROGENASE CYTOCHROME B560 SUBUNIT"/>
    <property type="match status" value="1"/>
</dbReference>
<dbReference type="CDD" id="cd03499">
    <property type="entry name" value="SQR_TypeC_SdhC"/>
    <property type="match status" value="1"/>
</dbReference>
<keyword evidence="5 8" id="KW-1133">Transmembrane helix</keyword>
<keyword evidence="10" id="KW-1185">Reference proteome</keyword>
<dbReference type="GO" id="GO:0006099">
    <property type="term" value="P:tricarboxylic acid cycle"/>
    <property type="evidence" value="ECO:0007669"/>
    <property type="project" value="InterPro"/>
</dbReference>
<comment type="subcellular location">
    <subcellularLocation>
        <location evidence="1">Membrane</location>
        <topology evidence="1">Multi-pass membrane protein</topology>
    </subcellularLocation>
</comment>
<dbReference type="Pfam" id="PF01127">
    <property type="entry name" value="Sdh_cyt"/>
    <property type="match status" value="1"/>
</dbReference>
<dbReference type="GO" id="GO:0006121">
    <property type="term" value="P:mitochondrial electron transport, succinate to ubiquinone"/>
    <property type="evidence" value="ECO:0007669"/>
    <property type="project" value="TreeGrafter"/>
</dbReference>
<dbReference type="OrthoDB" id="588261at2759"/>
<dbReference type="AlphaFoldDB" id="A0A9Q8ZF24"/>
<evidence type="ECO:0000256" key="2">
    <source>
        <dbReference type="ARBA" id="ARBA00022617"/>
    </source>
</evidence>
<reference evidence="9" key="1">
    <citation type="submission" date="2021-12" db="EMBL/GenBank/DDBJ databases">
        <title>Curvularia clavata genome.</title>
        <authorList>
            <person name="Cao Y."/>
        </authorList>
    </citation>
    <scope>NUCLEOTIDE SEQUENCE</scope>
    <source>
        <strain evidence="9">Yc1106</strain>
    </source>
</reference>
<dbReference type="PANTHER" id="PTHR10978:SF5">
    <property type="entry name" value="SUCCINATE DEHYDROGENASE CYTOCHROME B560 SUBUNIT, MITOCHONDRIAL"/>
    <property type="match status" value="1"/>
</dbReference>
<evidence type="ECO:0000256" key="7">
    <source>
        <dbReference type="ARBA" id="ARBA00023136"/>
    </source>
</evidence>
<organism evidence="9 10">
    <name type="scientific">Curvularia clavata</name>
    <dbReference type="NCBI Taxonomy" id="95742"/>
    <lineage>
        <taxon>Eukaryota</taxon>
        <taxon>Fungi</taxon>
        <taxon>Dikarya</taxon>
        <taxon>Ascomycota</taxon>
        <taxon>Pezizomycotina</taxon>
        <taxon>Dothideomycetes</taxon>
        <taxon>Pleosporomycetidae</taxon>
        <taxon>Pleosporales</taxon>
        <taxon>Pleosporineae</taxon>
        <taxon>Pleosporaceae</taxon>
        <taxon>Curvularia</taxon>
    </lineage>
</organism>
<dbReference type="GO" id="GO:0016020">
    <property type="term" value="C:membrane"/>
    <property type="evidence" value="ECO:0007669"/>
    <property type="project" value="UniProtKB-SubCell"/>
</dbReference>
<dbReference type="GO" id="GO:0005739">
    <property type="term" value="C:mitochondrion"/>
    <property type="evidence" value="ECO:0007669"/>
    <property type="project" value="GOC"/>
</dbReference>
<evidence type="ECO:0000256" key="3">
    <source>
        <dbReference type="ARBA" id="ARBA00022692"/>
    </source>
</evidence>
<protein>
    <submittedName>
        <fullName evidence="9">Mitochondrial succinate dehydrogenase cytochrome b560 subunit C</fullName>
    </submittedName>
</protein>
<dbReference type="GO" id="GO:0046872">
    <property type="term" value="F:metal ion binding"/>
    <property type="evidence" value="ECO:0007669"/>
    <property type="project" value="UniProtKB-KW"/>
</dbReference>
<evidence type="ECO:0000256" key="8">
    <source>
        <dbReference type="SAM" id="Phobius"/>
    </source>
</evidence>
<name>A0A9Q8ZF24_CURCL</name>
<dbReference type="InterPro" id="IPR014314">
    <property type="entry name" value="Succ_DH_cytb556"/>
</dbReference>
<evidence type="ECO:0000256" key="4">
    <source>
        <dbReference type="ARBA" id="ARBA00022723"/>
    </source>
</evidence>
<dbReference type="InterPro" id="IPR034804">
    <property type="entry name" value="SQR/QFR_C/D"/>
</dbReference>
<keyword evidence="7 8" id="KW-0472">Membrane</keyword>
<dbReference type="Proteomes" id="UP001056012">
    <property type="component" value="Chromosome 5"/>
</dbReference>
<dbReference type="InterPro" id="IPR018495">
    <property type="entry name" value="Succ_DH_cyt_bsu_CS"/>
</dbReference>
<evidence type="ECO:0000256" key="6">
    <source>
        <dbReference type="ARBA" id="ARBA00023004"/>
    </source>
</evidence>
<evidence type="ECO:0000313" key="10">
    <source>
        <dbReference type="Proteomes" id="UP001056012"/>
    </source>
</evidence>
<dbReference type="EMBL" id="CP089278">
    <property type="protein sequence ID" value="USP80284.1"/>
    <property type="molecule type" value="Genomic_DNA"/>
</dbReference>
<feature type="transmembrane region" description="Helical" evidence="8">
    <location>
        <begin position="112"/>
        <end position="137"/>
    </location>
</feature>
<evidence type="ECO:0000256" key="1">
    <source>
        <dbReference type="ARBA" id="ARBA00004141"/>
    </source>
</evidence>
<dbReference type="NCBIfam" id="TIGR02970">
    <property type="entry name" value="succ_dehyd_cytB"/>
    <property type="match status" value="1"/>
</dbReference>
<evidence type="ECO:0000256" key="5">
    <source>
        <dbReference type="ARBA" id="ARBA00022989"/>
    </source>
</evidence>
<dbReference type="Gene3D" id="1.20.1300.10">
    <property type="entry name" value="Fumarate reductase/succinate dehydrogenase, transmembrane subunit"/>
    <property type="match status" value="1"/>
</dbReference>
<dbReference type="GO" id="GO:0009055">
    <property type="term" value="F:electron transfer activity"/>
    <property type="evidence" value="ECO:0007669"/>
    <property type="project" value="InterPro"/>
</dbReference>
<keyword evidence="6" id="KW-0408">Iron</keyword>
<dbReference type="SUPFAM" id="SSF81343">
    <property type="entry name" value="Fumarate reductase respiratory complex transmembrane subunits"/>
    <property type="match status" value="1"/>
</dbReference>
<feature type="transmembrane region" description="Helical" evidence="8">
    <location>
        <begin position="81"/>
        <end position="100"/>
    </location>
</feature>
<proteinExistence type="predicted"/>